<dbReference type="GO" id="GO:0018580">
    <property type="term" value="F:nitronate monooxygenase activity"/>
    <property type="evidence" value="ECO:0007669"/>
    <property type="project" value="InterPro"/>
</dbReference>
<keyword evidence="3" id="KW-0216">Detoxification</keyword>
<evidence type="ECO:0000256" key="6">
    <source>
        <dbReference type="ARBA" id="ARBA00022741"/>
    </source>
</evidence>
<dbReference type="Gene3D" id="3.20.20.70">
    <property type="entry name" value="Aldolase class I"/>
    <property type="match status" value="1"/>
</dbReference>
<dbReference type="PROSITE" id="PS51257">
    <property type="entry name" value="PROKAR_LIPOPROTEIN"/>
    <property type="match status" value="1"/>
</dbReference>
<evidence type="ECO:0000256" key="5">
    <source>
        <dbReference type="ARBA" id="ARBA00022643"/>
    </source>
</evidence>
<keyword evidence="6" id="KW-0547">Nucleotide-binding</keyword>
<dbReference type="PANTHER" id="PTHR42747">
    <property type="entry name" value="NITRONATE MONOOXYGENASE-RELATED"/>
    <property type="match status" value="1"/>
</dbReference>
<dbReference type="AlphaFoldDB" id="A0AAU7DKC9"/>
<comment type="cofactor">
    <cofactor evidence="1">
        <name>FMN</name>
        <dbReference type="ChEBI" id="CHEBI:58210"/>
    </cofactor>
</comment>
<dbReference type="FunFam" id="3.20.20.70:FF:000154">
    <property type="entry name" value="Probable nitronate monooxygenase"/>
    <property type="match status" value="1"/>
</dbReference>
<dbReference type="EMBL" id="CP121196">
    <property type="protein sequence ID" value="XBH17221.1"/>
    <property type="molecule type" value="Genomic_DNA"/>
</dbReference>
<proteinExistence type="inferred from homology"/>
<reference evidence="12" key="1">
    <citation type="submission" date="2023-03" db="EMBL/GenBank/DDBJ databases">
        <title>Edaphobacter sp.</title>
        <authorList>
            <person name="Huber K.J."/>
            <person name="Papendorf J."/>
            <person name="Pilke C."/>
            <person name="Bunk B."/>
            <person name="Sproeer C."/>
            <person name="Pester M."/>
        </authorList>
    </citation>
    <scope>NUCLEOTIDE SEQUENCE</scope>
    <source>
        <strain evidence="12">DSM 110680</strain>
    </source>
</reference>
<name>A0AAU7DKC9_9BACT</name>
<evidence type="ECO:0000256" key="1">
    <source>
        <dbReference type="ARBA" id="ARBA00001917"/>
    </source>
</evidence>
<sequence length="358" mass="37496">MSDMKSPAARAEAFAALLGIRTPILLAPMAGACPPSLSIAVANAGGMGACGALLMKPEEIAGWCTEFRNQSQCEFQINLWIPGPQPRRDAELERRQREYLAQWGPAVPESAAEGVLPDFDAQCQALLEAQPKAISSIMGLYPPSFVAEMKARGIFWFATATTVTEARTAANAGADAIIAQGMEAGGHRGAFDAAEAERRMVGLFALLPQIVDAVSIPVIAAGGIGDGRGVAAALVLGASAAMIGTGFLRCPEAKVNRAWADALGDTEADETMITSAFTGRPGRGIANAFVQASASAGAPMPAPYPLQRGLTRAMREEASKAGDPDRMQMWAGQAAQLAQMKPAGDLTRELWEEASRLL</sequence>
<comment type="catalytic activity">
    <reaction evidence="10">
        <text>3 propionate 3-nitronate + 3 O2 + H2O = 3 3-oxopropanoate + 2 nitrate + nitrite + H2O2 + 3 H(+)</text>
        <dbReference type="Rhea" id="RHEA:57332"/>
        <dbReference type="ChEBI" id="CHEBI:15377"/>
        <dbReference type="ChEBI" id="CHEBI:15378"/>
        <dbReference type="ChEBI" id="CHEBI:15379"/>
        <dbReference type="ChEBI" id="CHEBI:16240"/>
        <dbReference type="ChEBI" id="CHEBI:16301"/>
        <dbReference type="ChEBI" id="CHEBI:17632"/>
        <dbReference type="ChEBI" id="CHEBI:33190"/>
        <dbReference type="ChEBI" id="CHEBI:136067"/>
    </reaction>
</comment>
<dbReference type="InterPro" id="IPR013785">
    <property type="entry name" value="Aldolase_TIM"/>
</dbReference>
<evidence type="ECO:0000256" key="8">
    <source>
        <dbReference type="ARBA" id="ARBA00023033"/>
    </source>
</evidence>
<dbReference type="RefSeq" id="WP_348262452.1">
    <property type="nucleotide sequence ID" value="NZ_CP121196.1"/>
</dbReference>
<evidence type="ECO:0000313" key="12">
    <source>
        <dbReference type="EMBL" id="XBH17221.1"/>
    </source>
</evidence>
<keyword evidence="5" id="KW-0288">FMN</keyword>
<dbReference type="InterPro" id="IPR004136">
    <property type="entry name" value="NMO"/>
</dbReference>
<keyword evidence="4" id="KW-0285">Flavoprotein</keyword>
<protein>
    <recommendedName>
        <fullName evidence="11">Nitronate monooxygenase</fullName>
    </recommendedName>
    <alternativeName>
        <fullName evidence="9">Propionate 3-nitronate monooxygenase</fullName>
    </alternativeName>
</protein>
<dbReference type="CDD" id="cd04730">
    <property type="entry name" value="NPD_like"/>
    <property type="match status" value="1"/>
</dbReference>
<dbReference type="Pfam" id="PF03060">
    <property type="entry name" value="NMO"/>
    <property type="match status" value="1"/>
</dbReference>
<dbReference type="SUPFAM" id="SSF51412">
    <property type="entry name" value="Inosine monophosphate dehydrogenase (IMPDH)"/>
    <property type="match status" value="1"/>
</dbReference>
<keyword evidence="8 12" id="KW-0503">Monooxygenase</keyword>
<organism evidence="12">
    <name type="scientific">Telmatobacter sp. DSM 110680</name>
    <dbReference type="NCBI Taxonomy" id="3036704"/>
    <lineage>
        <taxon>Bacteria</taxon>
        <taxon>Pseudomonadati</taxon>
        <taxon>Acidobacteriota</taxon>
        <taxon>Terriglobia</taxon>
        <taxon>Terriglobales</taxon>
        <taxon>Acidobacteriaceae</taxon>
        <taxon>Telmatobacter</taxon>
    </lineage>
</organism>
<gene>
    <name evidence="12" type="ORF">P8935_21970</name>
</gene>
<evidence type="ECO:0000256" key="2">
    <source>
        <dbReference type="ARBA" id="ARBA00009881"/>
    </source>
</evidence>
<evidence type="ECO:0000256" key="11">
    <source>
        <dbReference type="ARBA" id="ARBA00067136"/>
    </source>
</evidence>
<evidence type="ECO:0000256" key="9">
    <source>
        <dbReference type="ARBA" id="ARBA00031155"/>
    </source>
</evidence>
<comment type="similarity">
    <text evidence="2">Belongs to the nitronate monooxygenase family. NMO class I subfamily.</text>
</comment>
<dbReference type="GO" id="GO:0000166">
    <property type="term" value="F:nucleotide binding"/>
    <property type="evidence" value="ECO:0007669"/>
    <property type="project" value="UniProtKB-KW"/>
</dbReference>
<evidence type="ECO:0000256" key="4">
    <source>
        <dbReference type="ARBA" id="ARBA00022630"/>
    </source>
</evidence>
<keyword evidence="7 12" id="KW-0560">Oxidoreductase</keyword>
<dbReference type="PANTHER" id="PTHR42747:SF3">
    <property type="entry name" value="NITRONATE MONOOXYGENASE-RELATED"/>
    <property type="match status" value="1"/>
</dbReference>
<evidence type="ECO:0000256" key="7">
    <source>
        <dbReference type="ARBA" id="ARBA00023002"/>
    </source>
</evidence>
<evidence type="ECO:0000256" key="10">
    <source>
        <dbReference type="ARBA" id="ARBA00049401"/>
    </source>
</evidence>
<dbReference type="GO" id="GO:0009636">
    <property type="term" value="P:response to toxic substance"/>
    <property type="evidence" value="ECO:0007669"/>
    <property type="project" value="UniProtKB-KW"/>
</dbReference>
<evidence type="ECO:0000256" key="3">
    <source>
        <dbReference type="ARBA" id="ARBA00022575"/>
    </source>
</evidence>
<accession>A0AAU7DKC9</accession>